<dbReference type="InParanoid" id="A0A317XNS3"/>
<proteinExistence type="predicted"/>
<organism evidence="1 2">
    <name type="scientific">Testicularia cyperi</name>
    <dbReference type="NCBI Taxonomy" id="1882483"/>
    <lineage>
        <taxon>Eukaryota</taxon>
        <taxon>Fungi</taxon>
        <taxon>Dikarya</taxon>
        <taxon>Basidiomycota</taxon>
        <taxon>Ustilaginomycotina</taxon>
        <taxon>Ustilaginomycetes</taxon>
        <taxon>Ustilaginales</taxon>
        <taxon>Anthracoideaceae</taxon>
        <taxon>Testicularia</taxon>
    </lineage>
</organism>
<dbReference type="AlphaFoldDB" id="A0A317XNS3"/>
<accession>A0A317XNS3</accession>
<reference evidence="1 2" key="1">
    <citation type="journal article" date="2018" name="Mol. Biol. Evol.">
        <title>Broad Genomic Sampling Reveals a Smut Pathogenic Ancestry of the Fungal Clade Ustilaginomycotina.</title>
        <authorList>
            <person name="Kijpornyongpan T."/>
            <person name="Mondo S.J."/>
            <person name="Barry K."/>
            <person name="Sandor L."/>
            <person name="Lee J."/>
            <person name="Lipzen A."/>
            <person name="Pangilinan J."/>
            <person name="LaButti K."/>
            <person name="Hainaut M."/>
            <person name="Henrissat B."/>
            <person name="Grigoriev I.V."/>
            <person name="Spatafora J.W."/>
            <person name="Aime M.C."/>
        </authorList>
    </citation>
    <scope>NUCLEOTIDE SEQUENCE [LARGE SCALE GENOMIC DNA]</scope>
    <source>
        <strain evidence="1 2">MCA 3645</strain>
    </source>
</reference>
<evidence type="ECO:0000313" key="1">
    <source>
        <dbReference type="EMBL" id="PWY99048.1"/>
    </source>
</evidence>
<dbReference type="Proteomes" id="UP000246740">
    <property type="component" value="Unassembled WGS sequence"/>
</dbReference>
<dbReference type="EMBL" id="KZ819196">
    <property type="protein sequence ID" value="PWY99048.1"/>
    <property type="molecule type" value="Genomic_DNA"/>
</dbReference>
<keyword evidence="2" id="KW-1185">Reference proteome</keyword>
<gene>
    <name evidence="1" type="ORF">BCV70DRAFT_201273</name>
</gene>
<protein>
    <submittedName>
        <fullName evidence="1">Uncharacterized protein</fullName>
    </submittedName>
</protein>
<sequence>MTLDCLLAFMSSGILSSWINILRQDIAMTIESAYVCALALRNTTRSREQSKPNRFFPHFFGGAPHLAPASRKKPSSRLPMNLPCALLCLGLPTWCITICQCLLYGL</sequence>
<name>A0A317XNS3_9BASI</name>
<evidence type="ECO:0000313" key="2">
    <source>
        <dbReference type="Proteomes" id="UP000246740"/>
    </source>
</evidence>